<dbReference type="Proteomes" id="UP000253551">
    <property type="component" value="Unassembled WGS sequence"/>
</dbReference>
<dbReference type="EMBL" id="PJQM01003179">
    <property type="protein sequence ID" value="RCH90319.1"/>
    <property type="molecule type" value="Genomic_DNA"/>
</dbReference>
<name>A0A367JKC1_RHIST</name>
<dbReference type="PANTHER" id="PTHR46234">
    <property type="entry name" value="ALPHA/BETA-HYDROLASES SUPERFAMILY PROTEIN"/>
    <property type="match status" value="1"/>
</dbReference>
<evidence type="ECO:0000313" key="3">
    <source>
        <dbReference type="Proteomes" id="UP000253551"/>
    </source>
</evidence>
<dbReference type="InterPro" id="IPR003140">
    <property type="entry name" value="PLipase/COase/thioEstase"/>
</dbReference>
<dbReference type="Gene3D" id="3.40.50.1820">
    <property type="entry name" value="alpha/beta hydrolase"/>
    <property type="match status" value="1"/>
</dbReference>
<keyword evidence="3" id="KW-1185">Reference proteome</keyword>
<proteinExistence type="predicted"/>
<comment type="caution">
    <text evidence="2">The sequence shown here is derived from an EMBL/GenBank/DDBJ whole genome shotgun (WGS) entry which is preliminary data.</text>
</comment>
<dbReference type="OrthoDB" id="2418081at2759"/>
<feature type="non-terminal residue" evidence="2">
    <location>
        <position position="61"/>
    </location>
</feature>
<organism evidence="2 3">
    <name type="scientific">Rhizopus stolonifer</name>
    <name type="common">Rhizopus nigricans</name>
    <dbReference type="NCBI Taxonomy" id="4846"/>
    <lineage>
        <taxon>Eukaryota</taxon>
        <taxon>Fungi</taxon>
        <taxon>Fungi incertae sedis</taxon>
        <taxon>Mucoromycota</taxon>
        <taxon>Mucoromycotina</taxon>
        <taxon>Mucoromycetes</taxon>
        <taxon>Mucorales</taxon>
        <taxon>Mucorineae</taxon>
        <taxon>Rhizopodaceae</taxon>
        <taxon>Rhizopus</taxon>
    </lineage>
</organism>
<dbReference type="InterPro" id="IPR029058">
    <property type="entry name" value="AB_hydrolase_fold"/>
</dbReference>
<dbReference type="AlphaFoldDB" id="A0A367JKC1"/>
<dbReference type="Pfam" id="PF02230">
    <property type="entry name" value="Abhydrolase_2"/>
    <property type="match status" value="1"/>
</dbReference>
<dbReference type="SUPFAM" id="SSF53474">
    <property type="entry name" value="alpha/beta-Hydrolases"/>
    <property type="match status" value="1"/>
</dbReference>
<evidence type="ECO:0000259" key="1">
    <source>
        <dbReference type="Pfam" id="PF02230"/>
    </source>
</evidence>
<reference evidence="2 3" key="1">
    <citation type="journal article" date="2018" name="G3 (Bethesda)">
        <title>Phylogenetic and Phylogenomic Definition of Rhizopus Species.</title>
        <authorList>
            <person name="Gryganskyi A.P."/>
            <person name="Golan J."/>
            <person name="Dolatabadi S."/>
            <person name="Mondo S."/>
            <person name="Robb S."/>
            <person name="Idnurm A."/>
            <person name="Muszewska A."/>
            <person name="Steczkiewicz K."/>
            <person name="Masonjones S."/>
            <person name="Liao H.L."/>
            <person name="Gajdeczka M.T."/>
            <person name="Anike F."/>
            <person name="Vuek A."/>
            <person name="Anishchenko I.M."/>
            <person name="Voigt K."/>
            <person name="de Hoog G.S."/>
            <person name="Smith M.E."/>
            <person name="Heitman J."/>
            <person name="Vilgalys R."/>
            <person name="Stajich J.E."/>
        </authorList>
    </citation>
    <scope>NUCLEOTIDE SEQUENCE [LARGE SCALE GENOMIC DNA]</scope>
    <source>
        <strain evidence="2 3">LSU 92-RS-03</strain>
    </source>
</reference>
<dbReference type="GO" id="GO:0016787">
    <property type="term" value="F:hydrolase activity"/>
    <property type="evidence" value="ECO:0007669"/>
    <property type="project" value="InterPro"/>
</dbReference>
<dbReference type="STRING" id="4846.A0A367JKC1"/>
<feature type="domain" description="Phospholipase/carboxylesterase/thioesterase" evidence="1">
    <location>
        <begin position="5"/>
        <end position="60"/>
    </location>
</feature>
<accession>A0A367JKC1</accession>
<sequence length="61" mass="6733">MSLTSVIIKAKTQQTATVLWFHGLGDSGAGWSFLAEELSTLFPYVKWILPNAPIQPITWNG</sequence>
<gene>
    <name evidence="2" type="ORF">CU098_010947</name>
</gene>
<protein>
    <recommendedName>
        <fullName evidence="1">Phospholipase/carboxylesterase/thioesterase domain-containing protein</fullName>
    </recommendedName>
</protein>
<evidence type="ECO:0000313" key="2">
    <source>
        <dbReference type="EMBL" id="RCH90319.1"/>
    </source>
</evidence>